<dbReference type="AlphaFoldDB" id="A0A3S2U0P9"/>
<dbReference type="OrthoDB" id="1366221at2"/>
<accession>A0A3S2U0P9</accession>
<sequence length="82" mass="9828">MTKKELAELLKYSSPREIYVITWNNILKRLFCPFEVQVVQDIGKLKTGQFVFVDEIKVTIELKTVYIINNEAYYYYHFDILV</sequence>
<organism evidence="1 2">
    <name type="scientific">Flavobacterium sufflavum</name>
    <dbReference type="NCBI Taxonomy" id="1921138"/>
    <lineage>
        <taxon>Bacteria</taxon>
        <taxon>Pseudomonadati</taxon>
        <taxon>Bacteroidota</taxon>
        <taxon>Flavobacteriia</taxon>
        <taxon>Flavobacteriales</taxon>
        <taxon>Flavobacteriaceae</taxon>
        <taxon>Flavobacterium</taxon>
    </lineage>
</organism>
<dbReference type="RefSeq" id="WP_128196239.1">
    <property type="nucleotide sequence ID" value="NZ_SACJ01000008.1"/>
</dbReference>
<proteinExistence type="predicted"/>
<evidence type="ECO:0000313" key="2">
    <source>
        <dbReference type="Proteomes" id="UP000285211"/>
    </source>
</evidence>
<gene>
    <name evidence="1" type="ORF">EOD40_13115</name>
</gene>
<evidence type="ECO:0000313" key="1">
    <source>
        <dbReference type="EMBL" id="RVT74445.1"/>
    </source>
</evidence>
<dbReference type="Proteomes" id="UP000285211">
    <property type="component" value="Unassembled WGS sequence"/>
</dbReference>
<protein>
    <submittedName>
        <fullName evidence="1">Uncharacterized protein</fullName>
    </submittedName>
</protein>
<comment type="caution">
    <text evidence="1">The sequence shown here is derived from an EMBL/GenBank/DDBJ whole genome shotgun (WGS) entry which is preliminary data.</text>
</comment>
<reference evidence="1 2" key="1">
    <citation type="submission" date="2019-01" db="EMBL/GenBank/DDBJ databases">
        <authorList>
            <person name="Chen W.-M."/>
        </authorList>
    </citation>
    <scope>NUCLEOTIDE SEQUENCE [LARGE SCALE GENOMIC DNA]</scope>
    <source>
        <strain evidence="1 2">BBQ-12</strain>
    </source>
</reference>
<dbReference type="EMBL" id="SACJ01000008">
    <property type="protein sequence ID" value="RVT74445.1"/>
    <property type="molecule type" value="Genomic_DNA"/>
</dbReference>
<name>A0A3S2U0P9_9FLAO</name>
<keyword evidence="2" id="KW-1185">Reference proteome</keyword>